<comment type="caution">
    <text evidence="1">The sequence shown here is derived from an EMBL/GenBank/DDBJ whole genome shotgun (WGS) entry which is preliminary data.</text>
</comment>
<protein>
    <submittedName>
        <fullName evidence="1">Uncharacterized protein</fullName>
    </submittedName>
</protein>
<evidence type="ECO:0000313" key="2">
    <source>
        <dbReference type="Proteomes" id="UP000028500"/>
    </source>
</evidence>
<reference evidence="1" key="1">
    <citation type="submission" date="2013-07" db="EMBL/GenBank/DDBJ databases">
        <title>Sub-species coevolution in mutualistic symbiosis.</title>
        <authorList>
            <person name="Murfin K."/>
            <person name="Klassen J."/>
            <person name="Lee M."/>
            <person name="Forst S."/>
            <person name="Stock P."/>
            <person name="Goodrich-Blair H."/>
        </authorList>
    </citation>
    <scope>NUCLEOTIDE SEQUENCE [LARGE SCALE GENOMIC DNA]</scope>
    <source>
        <strain evidence="1">Kraussei Quebec</strain>
    </source>
</reference>
<evidence type="ECO:0000313" key="1">
    <source>
        <dbReference type="EMBL" id="CDH20317.1"/>
    </source>
</evidence>
<proteinExistence type="predicted"/>
<sequence>MRLLSHSSCVLAQSTLVEQLAKHYRIIRRPSLA</sequence>
<dbReference type="EMBL" id="CBSY010000179">
    <property type="protein sequence ID" value="CDH20317.1"/>
    <property type="molecule type" value="Genomic_DNA"/>
</dbReference>
<gene>
    <name evidence="1" type="ORF">XBKQ1_260008</name>
</gene>
<organism evidence="1 2">
    <name type="scientific">Xenorhabdus bovienii str. kraussei Quebec</name>
    <dbReference type="NCBI Taxonomy" id="1398203"/>
    <lineage>
        <taxon>Bacteria</taxon>
        <taxon>Pseudomonadati</taxon>
        <taxon>Pseudomonadota</taxon>
        <taxon>Gammaproteobacteria</taxon>
        <taxon>Enterobacterales</taxon>
        <taxon>Morganellaceae</taxon>
        <taxon>Xenorhabdus</taxon>
    </lineage>
</organism>
<dbReference type="Proteomes" id="UP000028500">
    <property type="component" value="Unassembled WGS sequence"/>
</dbReference>
<accession>A0A077PI41</accession>
<name>A0A077PI41_XENBV</name>
<dbReference type="AlphaFoldDB" id="A0A077PI41"/>
<dbReference type="HOGENOM" id="CLU_3384475_0_0_6"/>
<keyword evidence="2" id="KW-1185">Reference proteome</keyword>